<dbReference type="EMBL" id="KQ981387">
    <property type="protein sequence ID" value="KYN42046.1"/>
    <property type="molecule type" value="Genomic_DNA"/>
</dbReference>
<dbReference type="AlphaFoldDB" id="A0A195FNQ5"/>
<evidence type="ECO:0000313" key="2">
    <source>
        <dbReference type="Proteomes" id="UP000078541"/>
    </source>
</evidence>
<dbReference type="Proteomes" id="UP000078541">
    <property type="component" value="Unassembled WGS sequence"/>
</dbReference>
<accession>A0A195FNQ5</accession>
<feature type="non-terminal residue" evidence="1">
    <location>
        <position position="1"/>
    </location>
</feature>
<name>A0A195FNQ5_9HYME</name>
<sequence>NMSLTFTLTDKSSVLTVSYFLAVDLSDGDYEFGLTDFEMYGNNCLAFLFDEIQYEFKIFTWWSRYQEEL</sequence>
<gene>
    <name evidence="1" type="ORF">ALC56_03610</name>
</gene>
<organism evidence="1 2">
    <name type="scientific">Trachymyrmex septentrionalis</name>
    <dbReference type="NCBI Taxonomy" id="34720"/>
    <lineage>
        <taxon>Eukaryota</taxon>
        <taxon>Metazoa</taxon>
        <taxon>Ecdysozoa</taxon>
        <taxon>Arthropoda</taxon>
        <taxon>Hexapoda</taxon>
        <taxon>Insecta</taxon>
        <taxon>Pterygota</taxon>
        <taxon>Neoptera</taxon>
        <taxon>Endopterygota</taxon>
        <taxon>Hymenoptera</taxon>
        <taxon>Apocrita</taxon>
        <taxon>Aculeata</taxon>
        <taxon>Formicoidea</taxon>
        <taxon>Formicidae</taxon>
        <taxon>Myrmicinae</taxon>
        <taxon>Trachymyrmex</taxon>
    </lineage>
</organism>
<protein>
    <submittedName>
        <fullName evidence="1">Uncharacterized protein</fullName>
    </submittedName>
</protein>
<evidence type="ECO:0000313" key="1">
    <source>
        <dbReference type="EMBL" id="KYN42046.1"/>
    </source>
</evidence>
<keyword evidence="2" id="KW-1185">Reference proteome</keyword>
<proteinExistence type="predicted"/>
<reference evidence="1 2" key="1">
    <citation type="submission" date="2016-03" db="EMBL/GenBank/DDBJ databases">
        <title>Trachymyrmex septentrionalis WGS genome.</title>
        <authorList>
            <person name="Nygaard S."/>
            <person name="Hu H."/>
            <person name="Boomsma J."/>
            <person name="Zhang G."/>
        </authorList>
    </citation>
    <scope>NUCLEOTIDE SEQUENCE [LARGE SCALE GENOMIC DNA]</scope>
    <source>
        <strain evidence="1">Tsep2-gDNA-1</strain>
        <tissue evidence="1">Whole body</tissue>
    </source>
</reference>